<dbReference type="AlphaFoldDB" id="A0AA41QAC5"/>
<evidence type="ECO:0000313" key="2">
    <source>
        <dbReference type="EMBL" id="MCF2533825.1"/>
    </source>
</evidence>
<dbReference type="Pfam" id="PF10646">
    <property type="entry name" value="Germane"/>
    <property type="match status" value="1"/>
</dbReference>
<name>A0AA41QAC5_9ACTN</name>
<comment type="caution">
    <text evidence="2">The sequence shown here is derived from an EMBL/GenBank/DDBJ whole genome shotgun (WGS) entry which is preliminary data.</text>
</comment>
<dbReference type="EMBL" id="JAKFHA010000061">
    <property type="protein sequence ID" value="MCF2533825.1"/>
    <property type="molecule type" value="Genomic_DNA"/>
</dbReference>
<dbReference type="SMART" id="SM00909">
    <property type="entry name" value="Germane"/>
    <property type="match status" value="1"/>
</dbReference>
<organism evidence="2 3">
    <name type="scientific">Yinghuangia soli</name>
    <dbReference type="NCBI Taxonomy" id="2908204"/>
    <lineage>
        <taxon>Bacteria</taxon>
        <taxon>Bacillati</taxon>
        <taxon>Actinomycetota</taxon>
        <taxon>Actinomycetes</taxon>
        <taxon>Kitasatosporales</taxon>
        <taxon>Streptomycetaceae</taxon>
        <taxon>Yinghuangia</taxon>
    </lineage>
</organism>
<dbReference type="InterPro" id="IPR018911">
    <property type="entry name" value="Gmad2_Ig-like_dom"/>
</dbReference>
<proteinExistence type="predicted"/>
<protein>
    <submittedName>
        <fullName evidence="2">GerMN domain-containing protein</fullName>
    </submittedName>
</protein>
<gene>
    <name evidence="2" type="ORF">LZ495_42325</name>
</gene>
<keyword evidence="3" id="KW-1185">Reference proteome</keyword>
<accession>A0AA41QAC5</accession>
<dbReference type="Proteomes" id="UP001165378">
    <property type="component" value="Unassembled WGS sequence"/>
</dbReference>
<dbReference type="Pfam" id="PF10648">
    <property type="entry name" value="Gmad2"/>
    <property type="match status" value="1"/>
</dbReference>
<evidence type="ECO:0000259" key="1">
    <source>
        <dbReference type="SMART" id="SM00909"/>
    </source>
</evidence>
<dbReference type="InterPro" id="IPR019606">
    <property type="entry name" value="GerMN"/>
</dbReference>
<sequence length="235" mass="24151">MTVSVYFLHGEKVSPGHRLATGPATAGAVMRQLLAGPNTVEAAAGRTSTIPAGTALLDLDIEGGLATVDLSGRFASGGGTLSMRARLAQVLFTLTRFQDVHSVAFRLDGRPATVLGGEGIVVDHPLTRAQFEDLAPAVLIEAPAVGGRADGVLRVEGSANTFEAVFGLTVTDSAGRVLVVQRVMASSGTGTRGTFDVTLRYSAPTGGSGTLTAFHYSAKDGRRVVVDTVPVVFSG</sequence>
<evidence type="ECO:0000313" key="3">
    <source>
        <dbReference type="Proteomes" id="UP001165378"/>
    </source>
</evidence>
<reference evidence="2" key="1">
    <citation type="submission" date="2022-01" db="EMBL/GenBank/DDBJ databases">
        <title>Genome-Based Taxonomic Classification of the Phylum Actinobacteria.</title>
        <authorList>
            <person name="Gao Y."/>
        </authorList>
    </citation>
    <scope>NUCLEOTIDE SEQUENCE</scope>
    <source>
        <strain evidence="2">KLBMP 8922</strain>
    </source>
</reference>
<feature type="domain" description="GerMN" evidence="1">
    <location>
        <begin position="26"/>
        <end position="116"/>
    </location>
</feature>
<dbReference type="RefSeq" id="WP_235058590.1">
    <property type="nucleotide sequence ID" value="NZ_JAKFHA010000061.1"/>
</dbReference>